<dbReference type="EMBL" id="MHTS01000010">
    <property type="protein sequence ID" value="OHA64631.1"/>
    <property type="molecule type" value="Genomic_DNA"/>
</dbReference>
<protein>
    <recommendedName>
        <fullName evidence="7">Ribosomal RNA small subunit methyltransferase A</fullName>
        <ecNumber evidence="7">2.1.1.182</ecNumber>
    </recommendedName>
    <alternativeName>
        <fullName evidence="7">16S rRNA (adenine(1518)-N(6)/adenine(1519)-N(6))-dimethyltransferase</fullName>
    </alternativeName>
    <alternativeName>
        <fullName evidence="7">16S rRNA dimethyladenosine transferase</fullName>
    </alternativeName>
    <alternativeName>
        <fullName evidence="7">16S rRNA dimethylase</fullName>
    </alternativeName>
    <alternativeName>
        <fullName evidence="7">S-adenosylmethionine-6-N', N'-adenosyl(rRNA) dimethyltransferase</fullName>
    </alternativeName>
</protein>
<feature type="binding site" evidence="7 8">
    <location>
        <position position="118"/>
    </location>
    <ligand>
        <name>S-adenosyl-L-methionine</name>
        <dbReference type="ChEBI" id="CHEBI:59789"/>
    </ligand>
</feature>
<evidence type="ECO:0000256" key="1">
    <source>
        <dbReference type="ARBA" id="ARBA00022490"/>
    </source>
</evidence>
<accession>A0A1G2QXS0</accession>
<dbReference type="SMART" id="SM00650">
    <property type="entry name" value="rADc"/>
    <property type="match status" value="1"/>
</dbReference>
<dbReference type="Gene3D" id="3.40.50.150">
    <property type="entry name" value="Vaccinia Virus protein VP39"/>
    <property type="match status" value="1"/>
</dbReference>
<comment type="subcellular location">
    <subcellularLocation>
        <location evidence="7">Cytoplasm</location>
    </subcellularLocation>
</comment>
<sequence length="272" mass="30386">MTLTSLRLVKEILAKHGIRPSKGLGQNFLIDRGAIRKLVAASSIQSNDTILEIGPGIGTLTQELAQLAKKVISVEKDAKMIEILRETLSEFKNIEIIHGDALKSNYKLPATNYKLVSNLPYYITAPTIRKFLEASKAKPYSMTLIVQKEVAQRICAKPPKMSILAASVQVYATPKIISYIKKTAFWPKPKVDAAILQITPFPQPYSIDFPKFFTVVKAGFKQPRKQLVNNLSAGFGLSREKTEQWLCSNDIEPARRAETLSVQDWINLTNTL</sequence>
<dbReference type="GO" id="GO:0003723">
    <property type="term" value="F:RNA binding"/>
    <property type="evidence" value="ECO:0007669"/>
    <property type="project" value="UniProtKB-UniRule"/>
</dbReference>
<evidence type="ECO:0000256" key="7">
    <source>
        <dbReference type="HAMAP-Rule" id="MF_00607"/>
    </source>
</evidence>
<dbReference type="InterPro" id="IPR011530">
    <property type="entry name" value="rRNA_adenine_dimethylase"/>
</dbReference>
<feature type="binding site" evidence="7 8">
    <location>
        <position position="29"/>
    </location>
    <ligand>
        <name>S-adenosyl-L-methionine</name>
        <dbReference type="ChEBI" id="CHEBI:59789"/>
    </ligand>
</feature>
<keyword evidence="2 7" id="KW-0698">rRNA processing</keyword>
<evidence type="ECO:0000313" key="11">
    <source>
        <dbReference type="Proteomes" id="UP000178170"/>
    </source>
</evidence>
<reference evidence="10 11" key="1">
    <citation type="journal article" date="2016" name="Nat. Commun.">
        <title>Thousands of microbial genomes shed light on interconnected biogeochemical processes in an aquifer system.</title>
        <authorList>
            <person name="Anantharaman K."/>
            <person name="Brown C.T."/>
            <person name="Hug L.A."/>
            <person name="Sharon I."/>
            <person name="Castelle C.J."/>
            <person name="Probst A.J."/>
            <person name="Thomas B.C."/>
            <person name="Singh A."/>
            <person name="Wilkins M.J."/>
            <person name="Karaoz U."/>
            <person name="Brodie E.L."/>
            <person name="Williams K.H."/>
            <person name="Hubbard S.S."/>
            <person name="Banfield J.F."/>
        </authorList>
    </citation>
    <scope>NUCLEOTIDE SEQUENCE [LARGE SCALE GENOMIC DNA]</scope>
</reference>
<comment type="catalytic activity">
    <reaction evidence="7">
        <text>adenosine(1518)/adenosine(1519) in 16S rRNA + 4 S-adenosyl-L-methionine = N(6)-dimethyladenosine(1518)/N(6)-dimethyladenosine(1519) in 16S rRNA + 4 S-adenosyl-L-homocysteine + 4 H(+)</text>
        <dbReference type="Rhea" id="RHEA:19609"/>
        <dbReference type="Rhea" id="RHEA-COMP:10232"/>
        <dbReference type="Rhea" id="RHEA-COMP:10233"/>
        <dbReference type="ChEBI" id="CHEBI:15378"/>
        <dbReference type="ChEBI" id="CHEBI:57856"/>
        <dbReference type="ChEBI" id="CHEBI:59789"/>
        <dbReference type="ChEBI" id="CHEBI:74411"/>
        <dbReference type="ChEBI" id="CHEBI:74493"/>
        <dbReference type="EC" id="2.1.1.182"/>
    </reaction>
</comment>
<dbReference type="NCBIfam" id="TIGR00755">
    <property type="entry name" value="ksgA"/>
    <property type="match status" value="1"/>
</dbReference>
<feature type="binding site" evidence="7 8">
    <location>
        <position position="100"/>
    </location>
    <ligand>
        <name>S-adenosyl-L-methionine</name>
        <dbReference type="ChEBI" id="CHEBI:59789"/>
    </ligand>
</feature>
<keyword evidence="4 7" id="KW-0808">Transferase</keyword>
<dbReference type="InterPro" id="IPR001737">
    <property type="entry name" value="KsgA/Erm"/>
</dbReference>
<dbReference type="PROSITE" id="PS51689">
    <property type="entry name" value="SAM_RNA_A_N6_MT"/>
    <property type="match status" value="1"/>
</dbReference>
<evidence type="ECO:0000256" key="4">
    <source>
        <dbReference type="ARBA" id="ARBA00022679"/>
    </source>
</evidence>
<organism evidence="10 11">
    <name type="scientific">Candidatus Wildermuthbacteria bacterium RIFCSPHIGHO2_01_FULL_48_27b</name>
    <dbReference type="NCBI Taxonomy" id="1802447"/>
    <lineage>
        <taxon>Bacteria</taxon>
        <taxon>Candidatus Wildermuthiibacteriota</taxon>
    </lineage>
</organism>
<dbReference type="InterPro" id="IPR023165">
    <property type="entry name" value="rRNA_Ade_diMease-like_C"/>
</dbReference>
<dbReference type="EC" id="2.1.1.182" evidence="7"/>
<gene>
    <name evidence="7" type="primary">rsmA</name>
    <name evidence="7" type="synonym">ksgA</name>
    <name evidence="10" type="ORF">A2843_01470</name>
</gene>
<dbReference type="PROSITE" id="PS01131">
    <property type="entry name" value="RRNA_A_DIMETH"/>
    <property type="match status" value="1"/>
</dbReference>
<keyword evidence="1 7" id="KW-0963">Cytoplasm</keyword>
<proteinExistence type="inferred from homology"/>
<dbReference type="PANTHER" id="PTHR11727">
    <property type="entry name" value="DIMETHYLADENOSINE TRANSFERASE"/>
    <property type="match status" value="1"/>
</dbReference>
<feature type="binding site" evidence="7 8">
    <location>
        <position position="54"/>
    </location>
    <ligand>
        <name>S-adenosyl-L-methionine</name>
        <dbReference type="ChEBI" id="CHEBI:59789"/>
    </ligand>
</feature>
<name>A0A1G2QXS0_9BACT</name>
<evidence type="ECO:0000313" key="10">
    <source>
        <dbReference type="EMBL" id="OHA64631.1"/>
    </source>
</evidence>
<evidence type="ECO:0000256" key="3">
    <source>
        <dbReference type="ARBA" id="ARBA00022603"/>
    </source>
</evidence>
<feature type="binding site" evidence="7 8">
    <location>
        <position position="75"/>
    </location>
    <ligand>
        <name>S-adenosyl-L-methionine</name>
        <dbReference type="ChEBI" id="CHEBI:59789"/>
    </ligand>
</feature>
<dbReference type="SUPFAM" id="SSF53335">
    <property type="entry name" value="S-adenosyl-L-methionine-dependent methyltransferases"/>
    <property type="match status" value="1"/>
</dbReference>
<dbReference type="Pfam" id="PF00398">
    <property type="entry name" value="RrnaAD"/>
    <property type="match status" value="1"/>
</dbReference>
<evidence type="ECO:0000256" key="8">
    <source>
        <dbReference type="PROSITE-ProRule" id="PRU01026"/>
    </source>
</evidence>
<dbReference type="InterPro" id="IPR020598">
    <property type="entry name" value="rRNA_Ade_methylase_Trfase_N"/>
</dbReference>
<dbReference type="CDD" id="cd02440">
    <property type="entry name" value="AdoMet_MTases"/>
    <property type="match status" value="1"/>
</dbReference>
<keyword evidence="3 7" id="KW-0489">Methyltransferase</keyword>
<feature type="binding site" evidence="7 8">
    <location>
        <position position="27"/>
    </location>
    <ligand>
        <name>S-adenosyl-L-methionine</name>
        <dbReference type="ChEBI" id="CHEBI:59789"/>
    </ligand>
</feature>
<dbReference type="GO" id="GO:0052908">
    <property type="term" value="F:16S rRNA (adenine(1518)-N(6)/adenine(1519)-N(6))-dimethyltransferase activity"/>
    <property type="evidence" value="ECO:0007669"/>
    <property type="project" value="UniProtKB-EC"/>
</dbReference>
<dbReference type="Gene3D" id="1.10.8.100">
    <property type="entry name" value="Ribosomal RNA adenine dimethylase-like, domain 2"/>
    <property type="match status" value="1"/>
</dbReference>
<dbReference type="PANTHER" id="PTHR11727:SF7">
    <property type="entry name" value="DIMETHYLADENOSINE TRANSFERASE-RELATED"/>
    <property type="match status" value="1"/>
</dbReference>
<dbReference type="Proteomes" id="UP000178170">
    <property type="component" value="Unassembled WGS sequence"/>
</dbReference>
<dbReference type="HAMAP" id="MF_00607">
    <property type="entry name" value="16SrRNA_methyltr_A"/>
    <property type="match status" value="1"/>
</dbReference>
<evidence type="ECO:0000256" key="6">
    <source>
        <dbReference type="ARBA" id="ARBA00022884"/>
    </source>
</evidence>
<dbReference type="InterPro" id="IPR020596">
    <property type="entry name" value="rRNA_Ade_Mease_Trfase_CS"/>
</dbReference>
<evidence type="ECO:0000256" key="2">
    <source>
        <dbReference type="ARBA" id="ARBA00022552"/>
    </source>
</evidence>
<comment type="function">
    <text evidence="7">Specifically dimethylates two adjacent adenosines (A1518 and A1519) in the loop of a conserved hairpin near the 3'-end of 16S rRNA in the 30S particle. May play a critical role in biogenesis of 30S subunits.</text>
</comment>
<comment type="similarity">
    <text evidence="7">Belongs to the class I-like SAM-binding methyltransferase superfamily. rRNA adenine N(6)-methyltransferase family. RsmA subfamily.</text>
</comment>
<keyword evidence="6 7" id="KW-0694">RNA-binding</keyword>
<dbReference type="GO" id="GO:0005829">
    <property type="term" value="C:cytosol"/>
    <property type="evidence" value="ECO:0007669"/>
    <property type="project" value="TreeGrafter"/>
</dbReference>
<evidence type="ECO:0000259" key="9">
    <source>
        <dbReference type="SMART" id="SM00650"/>
    </source>
</evidence>
<dbReference type="InterPro" id="IPR029063">
    <property type="entry name" value="SAM-dependent_MTases_sf"/>
</dbReference>
<evidence type="ECO:0000256" key="5">
    <source>
        <dbReference type="ARBA" id="ARBA00022691"/>
    </source>
</evidence>
<comment type="caution">
    <text evidence="10">The sequence shown here is derived from an EMBL/GenBank/DDBJ whole genome shotgun (WGS) entry which is preliminary data.</text>
</comment>
<dbReference type="AlphaFoldDB" id="A0A1G2QXS0"/>
<feature type="domain" description="Ribosomal RNA adenine methylase transferase N-terminal" evidence="9">
    <location>
        <begin position="34"/>
        <end position="202"/>
    </location>
</feature>
<keyword evidence="5 7" id="KW-0949">S-adenosyl-L-methionine</keyword>